<protein>
    <submittedName>
        <fullName evidence="1">Uncharacterized protein</fullName>
    </submittedName>
</protein>
<dbReference type="OrthoDB" id="7870893at2"/>
<dbReference type="Proteomes" id="UP000214646">
    <property type="component" value="Unassembled WGS sequence"/>
</dbReference>
<comment type="caution">
    <text evidence="1">The sequence shown here is derived from an EMBL/GenBank/DDBJ whole genome shotgun (WGS) entry which is preliminary data.</text>
</comment>
<gene>
    <name evidence="1" type="ORF">FRUB_01904</name>
</gene>
<evidence type="ECO:0000313" key="1">
    <source>
        <dbReference type="EMBL" id="OWK45573.1"/>
    </source>
</evidence>
<reference evidence="2" key="1">
    <citation type="submission" date="2017-06" db="EMBL/GenBank/DDBJ databases">
        <title>Genome analysis of Fimbriiglobus ruber SP5, the first member of the order Planctomycetales with confirmed chitinolytic capability.</title>
        <authorList>
            <person name="Ravin N.V."/>
            <person name="Rakitin A.L."/>
            <person name="Ivanova A.A."/>
            <person name="Beletsky A.V."/>
            <person name="Kulichevskaya I.S."/>
            <person name="Mardanov A.V."/>
            <person name="Dedysh S.N."/>
        </authorList>
    </citation>
    <scope>NUCLEOTIDE SEQUENCE [LARGE SCALE GENOMIC DNA]</scope>
    <source>
        <strain evidence="2">SP5</strain>
    </source>
</reference>
<evidence type="ECO:0000313" key="2">
    <source>
        <dbReference type="Proteomes" id="UP000214646"/>
    </source>
</evidence>
<dbReference type="EMBL" id="NIDE01000002">
    <property type="protein sequence ID" value="OWK45573.1"/>
    <property type="molecule type" value="Genomic_DNA"/>
</dbReference>
<accession>A0A225DX50</accession>
<keyword evidence="2" id="KW-1185">Reference proteome</keyword>
<name>A0A225DX50_9BACT</name>
<dbReference type="RefSeq" id="WP_088253287.1">
    <property type="nucleotide sequence ID" value="NZ_NIDE01000002.1"/>
</dbReference>
<organism evidence="1 2">
    <name type="scientific">Fimbriiglobus ruber</name>
    <dbReference type="NCBI Taxonomy" id="1908690"/>
    <lineage>
        <taxon>Bacteria</taxon>
        <taxon>Pseudomonadati</taxon>
        <taxon>Planctomycetota</taxon>
        <taxon>Planctomycetia</taxon>
        <taxon>Gemmatales</taxon>
        <taxon>Gemmataceae</taxon>
        <taxon>Fimbriiglobus</taxon>
    </lineage>
</organism>
<sequence length="86" mass="9705">MTSPAHKLRIGTLQATIWRNSGGNNTWYSVQLARGYKVEEAWRETDNLGFDDLLAAAKLLDKAHDWIGHQLDADRKGRKQAEQAAK</sequence>
<proteinExistence type="predicted"/>
<dbReference type="AlphaFoldDB" id="A0A225DX50"/>